<dbReference type="SUPFAM" id="SSF69796">
    <property type="entry name" value="Thymidylate synthase-complementing protein Thy1"/>
    <property type="match status" value="2"/>
</dbReference>
<dbReference type="STRING" id="331113.SNE_A22990"/>
<dbReference type="EMBL" id="FR872582">
    <property type="protein sequence ID" value="CCB90176.1"/>
    <property type="molecule type" value="Genomic_DNA"/>
</dbReference>
<dbReference type="Pfam" id="PF02511">
    <property type="entry name" value="Thy1"/>
    <property type="match status" value="2"/>
</dbReference>
<dbReference type="OrthoDB" id="9780625at2"/>
<evidence type="ECO:0000313" key="1">
    <source>
        <dbReference type="EMBL" id="CCB90176.1"/>
    </source>
</evidence>
<dbReference type="GO" id="GO:0050797">
    <property type="term" value="F:thymidylate synthase (FAD) activity"/>
    <property type="evidence" value="ECO:0007669"/>
    <property type="project" value="InterPro"/>
</dbReference>
<proteinExistence type="predicted"/>
<dbReference type="PROSITE" id="PS51331">
    <property type="entry name" value="THYX"/>
    <property type="match status" value="2"/>
</dbReference>
<dbReference type="Proteomes" id="UP000000496">
    <property type="component" value="Chromosome gsn.131"/>
</dbReference>
<dbReference type="InterPro" id="IPR036098">
    <property type="entry name" value="Thymidylate_synthase_ThyX_sf"/>
</dbReference>
<evidence type="ECO:0000313" key="2">
    <source>
        <dbReference type="Proteomes" id="UP000000496"/>
    </source>
</evidence>
<dbReference type="PANTHER" id="PTHR34934">
    <property type="entry name" value="FLAVIN-DEPENDENT THYMIDYLATE SYNTHASE"/>
    <property type="match status" value="1"/>
</dbReference>
<protein>
    <submittedName>
        <fullName evidence="1">UPF0159 protein CPn_0746/CP_1126/CPj0746/CpB0774</fullName>
    </submittedName>
</protein>
<gene>
    <name evidence="1" type="ordered locus">SNE_A22990</name>
</gene>
<organism evidence="1 2">
    <name type="scientific">Simkania negevensis (strain ATCC VR-1471 / DSM 27360 / Z)</name>
    <dbReference type="NCBI Taxonomy" id="331113"/>
    <lineage>
        <taxon>Bacteria</taxon>
        <taxon>Pseudomonadati</taxon>
        <taxon>Chlamydiota</taxon>
        <taxon>Chlamydiia</taxon>
        <taxon>Parachlamydiales</taxon>
        <taxon>Simkaniaceae</taxon>
        <taxon>Simkania</taxon>
    </lineage>
</organism>
<dbReference type="InterPro" id="IPR003669">
    <property type="entry name" value="Thymidylate_synthase_ThyX"/>
</dbReference>
<dbReference type="GO" id="GO:0006231">
    <property type="term" value="P:dTMP biosynthetic process"/>
    <property type="evidence" value="ECO:0007669"/>
    <property type="project" value="InterPro"/>
</dbReference>
<accession>F8L4C5</accession>
<reference key="1">
    <citation type="journal article" date="2011" name="Mol. Biol. Evol.">
        <title>Unity in variety -- the pan-genome of the Chlamydiae.</title>
        <authorList>
            <person name="Collingro A."/>
            <person name="Tischler P."/>
            <person name="Weinmaier T."/>
            <person name="Penz T."/>
            <person name="Heinz E."/>
            <person name="Brunham R.C."/>
            <person name="Read T.D."/>
            <person name="Bavoil P.M."/>
            <person name="Sachse K."/>
            <person name="Kahane S."/>
            <person name="Friedman M.G."/>
            <person name="Rattei T."/>
            <person name="Myers G.S.A."/>
            <person name="Horn M."/>
        </authorList>
    </citation>
    <scope>NUCLEOTIDE SEQUENCE</scope>
    <source>
        <strain>Z</strain>
    </source>
</reference>
<dbReference type="GO" id="GO:0070402">
    <property type="term" value="F:NADPH binding"/>
    <property type="evidence" value="ECO:0007669"/>
    <property type="project" value="TreeGrafter"/>
</dbReference>
<keyword evidence="2" id="KW-1185">Reference proteome</keyword>
<dbReference type="RefSeq" id="WP_013944642.1">
    <property type="nucleotide sequence ID" value="NC_015713.1"/>
</dbReference>
<dbReference type="PANTHER" id="PTHR34934:SF1">
    <property type="entry name" value="FLAVIN-DEPENDENT THYMIDYLATE SYNTHASE"/>
    <property type="match status" value="1"/>
</dbReference>
<dbReference type="KEGG" id="sng:SNE_A22990"/>
<sequence length="542" mass="62875">MIHDYEEFTEQQLKIIEKYVTNTSSNIFVLRNLPEVIKGALFSRYSRSSLGLRSLLLKDFILNEETAFASISGTKEAEQGDVEDQSIAIKKAQNFYDRILDGYGDDSIGELGGAHLAVENVSMIAAKVIEDCRLGGSPLEKSTRYIYFDQKYEGEFLFYREPIIMTSAYRDTYIDTCNHLFEVYGKLIPPLTEQMEKSFPKEHDISNVAYTAALRAKVLDCLRGLLPASALTNMGMYGNGRFFETMIQKLNCHNLSELQEIARGSHQELSKVMPSFIRRSEMNHKHQQTFSEFYEKTNEELHLLTAQYTTGLEPLDHATVRLVDYDQESPIKVGAALLFSRSQTGLLELQELCRKLPKEDLSRLFEATCAFRQNRRHKGPRALEHAEFTFEIVADFGIYRDLQRHRTLTQERQLLSCNHGYYIPQEILDTDMEKEYREAMDRARGAYDEIANELPEEAQYVVPMAYNIHWYFHINLRSLQWLCELRSSPAGHPSYRYVAQEMAKQVSHVFPEFERFFKFVDFEGYELGRLGQEQRIAEKLKR</sequence>
<dbReference type="eggNOG" id="COG1351">
    <property type="taxonomic scope" value="Bacteria"/>
</dbReference>
<dbReference type="HOGENOM" id="CLU_024745_0_0_0"/>
<name>F8L4C5_SIMNZ</name>
<reference evidence="1 2" key="2">
    <citation type="journal article" date="2011" name="Mol. Biol. Evol.">
        <title>Unity in variety--the pan-genome of the Chlamydiae.</title>
        <authorList>
            <person name="Collingro A."/>
            <person name="Tischler P."/>
            <person name="Weinmaier T."/>
            <person name="Penz T."/>
            <person name="Heinz E."/>
            <person name="Brunham R.C."/>
            <person name="Read T.D."/>
            <person name="Bavoil P.M."/>
            <person name="Sachse K."/>
            <person name="Kahane S."/>
            <person name="Friedman M.G."/>
            <person name="Rattei T."/>
            <person name="Myers G.S."/>
            <person name="Horn M."/>
        </authorList>
    </citation>
    <scope>NUCLEOTIDE SEQUENCE [LARGE SCALE GENOMIC DNA]</scope>
    <source>
        <strain evidence="2">ATCC VR-1471 / Z</strain>
    </source>
</reference>
<dbReference type="GO" id="GO:0050660">
    <property type="term" value="F:flavin adenine dinucleotide binding"/>
    <property type="evidence" value="ECO:0007669"/>
    <property type="project" value="InterPro"/>
</dbReference>
<dbReference type="GO" id="GO:0004799">
    <property type="term" value="F:thymidylate synthase activity"/>
    <property type="evidence" value="ECO:0007669"/>
    <property type="project" value="TreeGrafter"/>
</dbReference>
<dbReference type="Gene3D" id="3.30.1360.170">
    <property type="match status" value="2"/>
</dbReference>
<dbReference type="AlphaFoldDB" id="F8L4C5"/>
<dbReference type="CDD" id="cd20175">
    <property type="entry name" value="ThyX"/>
    <property type="match status" value="1"/>
</dbReference>